<name>A0A8S2D174_9BILA</name>
<evidence type="ECO:0000313" key="3">
    <source>
        <dbReference type="EMBL" id="CAF3640582.1"/>
    </source>
</evidence>
<feature type="compositionally biased region" description="Acidic residues" evidence="1">
    <location>
        <begin position="734"/>
        <end position="753"/>
    </location>
</feature>
<protein>
    <submittedName>
        <fullName evidence="2">Uncharacterized protein</fullName>
    </submittedName>
</protein>
<dbReference type="Proteomes" id="UP000677228">
    <property type="component" value="Unassembled WGS sequence"/>
</dbReference>
<dbReference type="AlphaFoldDB" id="A0A8S2D174"/>
<proteinExistence type="predicted"/>
<feature type="region of interest" description="Disordered" evidence="1">
    <location>
        <begin position="493"/>
        <end position="515"/>
    </location>
</feature>
<dbReference type="Proteomes" id="UP000682733">
    <property type="component" value="Unassembled WGS sequence"/>
</dbReference>
<comment type="caution">
    <text evidence="2">The sequence shown here is derived from an EMBL/GenBank/DDBJ whole genome shotgun (WGS) entry which is preliminary data.</text>
</comment>
<evidence type="ECO:0000313" key="4">
    <source>
        <dbReference type="Proteomes" id="UP000677228"/>
    </source>
</evidence>
<evidence type="ECO:0000313" key="2">
    <source>
        <dbReference type="EMBL" id="CAF0855519.1"/>
    </source>
</evidence>
<sequence>MAFNWQLITPFSTSWIPYKKLESSYAVEVALRRLENSLREPYWDVTNEALTEHQSINDGLMGCATLFLLLQNKTCHLDQSHQQQQCLRSMYDRYLKRLFITSEWTKTISDVKINDIQENYSRYIFVIADQLFQTVQRRNFLQFIDEEFLKNENETVSGFVLINEVLFSKTKKEDIEQNLIQMGIMKTLNHLNDDTWKLNYFIWILCCMVKQDNVSLETLKYYFTSKQLATLSSNTVDLEQNNIESLNEIDLLIFLIFCSYQILHVKDGVNPYHLYTLQLCSKEQANWWSIANINHEHVETDKSLTTDVQQSFSDGLSIIRLNGDQHNLPPLPIILKTARLLLTTAQILNSKQAHRTSWSYQQYANRYLSVAKSIMNTWPKKTMEFSNKTSNVKNHQLFTFLNKNLIDEMKNTNELLEQCNDLQRNIVSIEPEEEYQPRTSSPTSIKNENSFMQSIISPVVETKVNEDVTDANKEEKNNSFIPPISEMKIEEKHDTVTDDQTTRSSINETGEEDNEQVQSCSLPFVDLIFNHMADVNQWINKFCKSNELIQYDINTIRDRLEKLNRVTYDMVYSNVKKIQNFPTPFDAQPFTQPKHDEQQHVNLTTDYSQKVQLQDNFNALNQCQIQTNQMLADLTQHTNSNKNVSSYMSSIITENPFSYTSALQQLPMFSQPPQTSISSNIPLSTFPDEQIQQQKLTDEIYDYPDEYDYGEDNEDDYVVEEEPTDDNSKISNQVDEDDEENYSDYSDTDDDSFNADIINCMTDLKQRQMMNKPKAR</sequence>
<evidence type="ECO:0000256" key="1">
    <source>
        <dbReference type="SAM" id="MobiDB-lite"/>
    </source>
</evidence>
<dbReference type="EMBL" id="CAJOBA010002337">
    <property type="protein sequence ID" value="CAF3640582.1"/>
    <property type="molecule type" value="Genomic_DNA"/>
</dbReference>
<gene>
    <name evidence="2" type="ORF">OVA965_LOCUS7366</name>
    <name evidence="3" type="ORF">TMI583_LOCUS7361</name>
</gene>
<reference evidence="2" key="1">
    <citation type="submission" date="2021-02" db="EMBL/GenBank/DDBJ databases">
        <authorList>
            <person name="Nowell W R."/>
        </authorList>
    </citation>
    <scope>NUCLEOTIDE SEQUENCE</scope>
</reference>
<feature type="compositionally biased region" description="Polar residues" evidence="1">
    <location>
        <begin position="498"/>
        <end position="508"/>
    </location>
</feature>
<organism evidence="2 4">
    <name type="scientific">Didymodactylos carnosus</name>
    <dbReference type="NCBI Taxonomy" id="1234261"/>
    <lineage>
        <taxon>Eukaryota</taxon>
        <taxon>Metazoa</taxon>
        <taxon>Spiralia</taxon>
        <taxon>Gnathifera</taxon>
        <taxon>Rotifera</taxon>
        <taxon>Eurotatoria</taxon>
        <taxon>Bdelloidea</taxon>
        <taxon>Philodinida</taxon>
        <taxon>Philodinidae</taxon>
        <taxon>Didymodactylos</taxon>
    </lineage>
</organism>
<accession>A0A8S2D174</accession>
<feature type="region of interest" description="Disordered" evidence="1">
    <location>
        <begin position="720"/>
        <end position="754"/>
    </location>
</feature>
<dbReference type="EMBL" id="CAJNOK010002337">
    <property type="protein sequence ID" value="CAF0855519.1"/>
    <property type="molecule type" value="Genomic_DNA"/>
</dbReference>